<feature type="region of interest" description="Disordered" evidence="8">
    <location>
        <begin position="143"/>
        <end position="183"/>
    </location>
</feature>
<evidence type="ECO:0000256" key="7">
    <source>
        <dbReference type="RuleBase" id="RU365071"/>
    </source>
</evidence>
<feature type="domain" description="Non-structural maintenance of chromosome element 4 C-terminal" evidence="9">
    <location>
        <begin position="206"/>
        <end position="289"/>
    </location>
</feature>
<evidence type="ECO:0000313" key="11">
    <source>
        <dbReference type="Proteomes" id="UP001359485"/>
    </source>
</evidence>
<keyword evidence="3 7" id="KW-0227">DNA damage</keyword>
<comment type="subunit">
    <text evidence="7">Component of the SMC5-SMC6 complex.</text>
</comment>
<dbReference type="PANTHER" id="PTHR16140:SF0">
    <property type="entry name" value="NON-STRUCTURAL MAINTENANCE OF CHROMOSOMES ELEMENT 4"/>
    <property type="match status" value="1"/>
</dbReference>
<evidence type="ECO:0000256" key="6">
    <source>
        <dbReference type="ARBA" id="ARBA00023242"/>
    </source>
</evidence>
<evidence type="ECO:0000259" key="9">
    <source>
        <dbReference type="Pfam" id="PF08743"/>
    </source>
</evidence>
<name>A0ABR1B1W4_POLSC</name>
<comment type="caution">
    <text evidence="10">The sequence shown here is derived from an EMBL/GenBank/DDBJ whole genome shotgun (WGS) entry which is preliminary data.</text>
</comment>
<evidence type="ECO:0000313" key="10">
    <source>
        <dbReference type="EMBL" id="KAK6632239.1"/>
    </source>
</evidence>
<keyword evidence="6 7" id="KW-0539">Nucleus</keyword>
<protein>
    <recommendedName>
        <fullName evidence="7">Non-structural maintenance of chromosomes element 4</fullName>
    </recommendedName>
</protein>
<keyword evidence="11" id="KW-1185">Reference proteome</keyword>
<evidence type="ECO:0000256" key="8">
    <source>
        <dbReference type="SAM" id="MobiDB-lite"/>
    </source>
</evidence>
<dbReference type="InterPro" id="IPR014854">
    <property type="entry name" value="Nse4_C"/>
</dbReference>
<dbReference type="InterPro" id="IPR027786">
    <property type="entry name" value="Nse4/EID"/>
</dbReference>
<dbReference type="Proteomes" id="UP001359485">
    <property type="component" value="Unassembled WGS sequence"/>
</dbReference>
<gene>
    <name evidence="10" type="ORF">RUM44_007270</name>
</gene>
<comment type="function">
    <text evidence="7">Component of the SMC5-SMC6 complex, that promotes sister chromatid alignment after DNA damage and facilitates double-stranded DNA breaks (DSBs) repair via homologous recombination between sister chromatids.</text>
</comment>
<sequence length="301" mass="34622">MDDLSSKGNMSDLHDLLQEILEIQKNVQNSEECVTRAQEIIKESSKMVENSTCSSEIMVDAKILQVGTTLVSTNVSQLTTNLIGFNKDTYTRGILEKVHSSGVATQAGEEWKSLAPHTYHLFKKSNPLTFMLGPLVLKPLSVEEEQHSQSTQMKRKTERQKKKEQAPKNILSSETDREEPEEEGTDVYQHILRCLVREYTKNKKKPISYFNFVIDPHDYWRTVQNIFHFSFLVRDGSVKMTLHKGMPWVEPVVRKPETGNVQKVQNSQFCLTLSIEDWEKLIEKYQVETCGIPPFVQNVRC</sequence>
<comment type="similarity">
    <text evidence="2 7">Belongs to the NSE4 family.</text>
</comment>
<dbReference type="PANTHER" id="PTHR16140">
    <property type="entry name" value="NON-STRUCTURAL MAINTENANCE OF CHROMOSOMES ELEMENT 4"/>
    <property type="match status" value="1"/>
</dbReference>
<evidence type="ECO:0000256" key="4">
    <source>
        <dbReference type="ARBA" id="ARBA00023172"/>
    </source>
</evidence>
<evidence type="ECO:0000256" key="2">
    <source>
        <dbReference type="ARBA" id="ARBA00008997"/>
    </source>
</evidence>
<dbReference type="EMBL" id="JAWJWF010000005">
    <property type="protein sequence ID" value="KAK6632239.1"/>
    <property type="molecule type" value="Genomic_DNA"/>
</dbReference>
<keyword evidence="4 7" id="KW-0233">DNA recombination</keyword>
<evidence type="ECO:0000256" key="3">
    <source>
        <dbReference type="ARBA" id="ARBA00022763"/>
    </source>
</evidence>
<reference evidence="10 11" key="1">
    <citation type="submission" date="2023-09" db="EMBL/GenBank/DDBJ databases">
        <title>Genomes of two closely related lineages of the louse Polyplax serrata with different host specificities.</title>
        <authorList>
            <person name="Martinu J."/>
            <person name="Tarabai H."/>
            <person name="Stefka J."/>
            <person name="Hypsa V."/>
        </authorList>
    </citation>
    <scope>NUCLEOTIDE SEQUENCE [LARGE SCALE GENOMIC DNA]</scope>
    <source>
        <strain evidence="10">98ZLc_SE</strain>
    </source>
</reference>
<evidence type="ECO:0000256" key="5">
    <source>
        <dbReference type="ARBA" id="ARBA00023204"/>
    </source>
</evidence>
<evidence type="ECO:0000256" key="1">
    <source>
        <dbReference type="ARBA" id="ARBA00004123"/>
    </source>
</evidence>
<keyword evidence="5 7" id="KW-0234">DNA repair</keyword>
<organism evidence="10 11">
    <name type="scientific">Polyplax serrata</name>
    <name type="common">Common mouse louse</name>
    <dbReference type="NCBI Taxonomy" id="468196"/>
    <lineage>
        <taxon>Eukaryota</taxon>
        <taxon>Metazoa</taxon>
        <taxon>Ecdysozoa</taxon>
        <taxon>Arthropoda</taxon>
        <taxon>Hexapoda</taxon>
        <taxon>Insecta</taxon>
        <taxon>Pterygota</taxon>
        <taxon>Neoptera</taxon>
        <taxon>Paraneoptera</taxon>
        <taxon>Psocodea</taxon>
        <taxon>Troctomorpha</taxon>
        <taxon>Phthiraptera</taxon>
        <taxon>Anoplura</taxon>
        <taxon>Polyplacidae</taxon>
        <taxon>Polyplax</taxon>
    </lineage>
</organism>
<dbReference type="Pfam" id="PF08743">
    <property type="entry name" value="Nse4_C"/>
    <property type="match status" value="1"/>
</dbReference>
<accession>A0ABR1B1W4</accession>
<comment type="subcellular location">
    <subcellularLocation>
        <location evidence="1 7">Nucleus</location>
    </subcellularLocation>
</comment>
<proteinExistence type="inferred from homology"/>